<organism evidence="1 2">
    <name type="scientific">Paraphoma chrysanthemicola</name>
    <dbReference type="NCBI Taxonomy" id="798071"/>
    <lineage>
        <taxon>Eukaryota</taxon>
        <taxon>Fungi</taxon>
        <taxon>Dikarya</taxon>
        <taxon>Ascomycota</taxon>
        <taxon>Pezizomycotina</taxon>
        <taxon>Dothideomycetes</taxon>
        <taxon>Pleosporomycetidae</taxon>
        <taxon>Pleosporales</taxon>
        <taxon>Pleosporineae</taxon>
        <taxon>Phaeosphaeriaceae</taxon>
        <taxon>Paraphoma</taxon>
    </lineage>
</organism>
<dbReference type="Proteomes" id="UP000813461">
    <property type="component" value="Unassembled WGS sequence"/>
</dbReference>
<evidence type="ECO:0000313" key="2">
    <source>
        <dbReference type="Proteomes" id="UP000813461"/>
    </source>
</evidence>
<evidence type="ECO:0000313" key="1">
    <source>
        <dbReference type="EMBL" id="KAH7068612.1"/>
    </source>
</evidence>
<protein>
    <submittedName>
        <fullName evidence="1">Uncharacterized protein</fullName>
    </submittedName>
</protein>
<sequence>MSVVWGVGDGGVSRWYHDMLRAFVCCIYRNLIAAYDDSENASQTGATYLGSCRSLFHDLDLIRLNSQEVKFTMLCPRQHVEGEANLAANGRTRTRSLGLKASFDSNHVQATSHRRCGDEHESPMQAAASVRRLTSCRRELRGHVVCLRATGNVDDAGINRRKCPNIRSIPIKLSPGRCPVTTMVQLATRMRRCPGLRCSASTRPIGPRGDELSLHWLQCDRRQVAQAGAGSGSCTTGQRSLLVVLRL</sequence>
<reference evidence="1" key="1">
    <citation type="journal article" date="2021" name="Nat. Commun.">
        <title>Genetic determinants of endophytism in the Arabidopsis root mycobiome.</title>
        <authorList>
            <person name="Mesny F."/>
            <person name="Miyauchi S."/>
            <person name="Thiergart T."/>
            <person name="Pickel B."/>
            <person name="Atanasova L."/>
            <person name="Karlsson M."/>
            <person name="Huettel B."/>
            <person name="Barry K.W."/>
            <person name="Haridas S."/>
            <person name="Chen C."/>
            <person name="Bauer D."/>
            <person name="Andreopoulos W."/>
            <person name="Pangilinan J."/>
            <person name="LaButti K."/>
            <person name="Riley R."/>
            <person name="Lipzen A."/>
            <person name="Clum A."/>
            <person name="Drula E."/>
            <person name="Henrissat B."/>
            <person name="Kohler A."/>
            <person name="Grigoriev I.V."/>
            <person name="Martin F.M."/>
            <person name="Hacquard S."/>
        </authorList>
    </citation>
    <scope>NUCLEOTIDE SEQUENCE</scope>
    <source>
        <strain evidence="1">MPI-SDFR-AT-0120</strain>
    </source>
</reference>
<proteinExistence type="predicted"/>
<comment type="caution">
    <text evidence="1">The sequence shown here is derived from an EMBL/GenBank/DDBJ whole genome shotgun (WGS) entry which is preliminary data.</text>
</comment>
<dbReference type="EMBL" id="JAGMVJ010000031">
    <property type="protein sequence ID" value="KAH7068612.1"/>
    <property type="molecule type" value="Genomic_DNA"/>
</dbReference>
<name>A0A8K0VRR0_9PLEO</name>
<accession>A0A8K0VRR0</accession>
<keyword evidence="2" id="KW-1185">Reference proteome</keyword>
<gene>
    <name evidence="1" type="ORF">FB567DRAFT_246985</name>
</gene>
<dbReference type="AlphaFoldDB" id="A0A8K0VRR0"/>